<dbReference type="SFLD" id="SFLDG01133">
    <property type="entry name" value="C1.5.4:_Enolase-phosphatase_Li"/>
    <property type="match status" value="1"/>
</dbReference>
<dbReference type="SUPFAM" id="SSF56784">
    <property type="entry name" value="HAD-like"/>
    <property type="match status" value="1"/>
</dbReference>
<keyword evidence="3" id="KW-0486">Methionine biosynthesis</keyword>
<dbReference type="Pfam" id="PF00702">
    <property type="entry name" value="Hydrolase"/>
    <property type="match status" value="1"/>
</dbReference>
<dbReference type="PANTHER" id="PTHR20371:SF1">
    <property type="entry name" value="ENOLASE-PHOSPHATASE E1"/>
    <property type="match status" value="1"/>
</dbReference>
<dbReference type="CDD" id="cd01629">
    <property type="entry name" value="HAD_EP"/>
    <property type="match status" value="1"/>
</dbReference>
<proteinExistence type="inferred from homology"/>
<evidence type="ECO:0000256" key="2">
    <source>
        <dbReference type="ARBA" id="ARBA00022801"/>
    </source>
</evidence>
<dbReference type="AlphaFoldDB" id="A0A160T8U4"/>
<dbReference type="SFLD" id="SFLDF00044">
    <property type="entry name" value="enolase-phosphatase"/>
    <property type="match status" value="1"/>
</dbReference>
<dbReference type="Gene3D" id="1.10.720.60">
    <property type="match status" value="1"/>
</dbReference>
<reference evidence="4" key="1">
    <citation type="submission" date="2015-10" db="EMBL/GenBank/DDBJ databases">
        <authorList>
            <person name="Gilbert D.G."/>
        </authorList>
    </citation>
    <scope>NUCLEOTIDE SEQUENCE</scope>
</reference>
<dbReference type="HAMAP" id="MF_01681">
    <property type="entry name" value="Salvage_MtnC"/>
    <property type="match status" value="1"/>
</dbReference>
<dbReference type="EMBL" id="CZQC01000018">
    <property type="protein sequence ID" value="CUS40525.1"/>
    <property type="molecule type" value="Genomic_DNA"/>
</dbReference>
<dbReference type="SFLD" id="SFLDS00003">
    <property type="entry name" value="Haloacid_Dehalogenase"/>
    <property type="match status" value="1"/>
</dbReference>
<evidence type="ECO:0000256" key="3">
    <source>
        <dbReference type="ARBA" id="ARBA00023167"/>
    </source>
</evidence>
<dbReference type="SFLD" id="SFLDG01129">
    <property type="entry name" value="C1.5:_HAD__Beta-PGM__Phosphata"/>
    <property type="match status" value="1"/>
</dbReference>
<dbReference type="EC" id="3.1.3.77" evidence="4"/>
<dbReference type="GO" id="GO:0000287">
    <property type="term" value="F:magnesium ion binding"/>
    <property type="evidence" value="ECO:0007669"/>
    <property type="project" value="InterPro"/>
</dbReference>
<gene>
    <name evidence="4" type="ORF">MGWOODY_Tha480</name>
</gene>
<dbReference type="GO" id="GO:0019509">
    <property type="term" value="P:L-methionine salvage from methylthioadenosine"/>
    <property type="evidence" value="ECO:0007669"/>
    <property type="project" value="InterPro"/>
</dbReference>
<dbReference type="PANTHER" id="PTHR20371">
    <property type="entry name" value="ENOLASE-PHOSPHATASE E1"/>
    <property type="match status" value="1"/>
</dbReference>
<name>A0A160T8U4_9ZZZZ</name>
<dbReference type="GO" id="GO:0043874">
    <property type="term" value="F:acireductone synthase activity"/>
    <property type="evidence" value="ECO:0007669"/>
    <property type="project" value="UniProtKB-EC"/>
</dbReference>
<sequence>MTDALGTPVTLILTDIEGTTSSIRFVHDVLFPYATKHLAEFIHANKNNADVQAQLQATADLSAEDGDAVAANDIDGLIARLLHWIDTDRKATPLKALQGLIWEAGYRNGDYQAHMYPDATACLKQWHDQGLPLYVYSSGSIYAQKLFFGFSQDGDLLPLFSGHFDTLVGGKREAQSYLNILADLQKQHNISAANVLFLSDIKEELDAAKTAGMQTVWLVREGDIPMDAEHTAVKSFAEISIQHSKSL</sequence>
<dbReference type="Gene3D" id="3.40.50.1000">
    <property type="entry name" value="HAD superfamily/HAD-like"/>
    <property type="match status" value="1"/>
</dbReference>
<organism evidence="4">
    <name type="scientific">hydrothermal vent metagenome</name>
    <dbReference type="NCBI Taxonomy" id="652676"/>
    <lineage>
        <taxon>unclassified sequences</taxon>
        <taxon>metagenomes</taxon>
        <taxon>ecological metagenomes</taxon>
    </lineage>
</organism>
<keyword evidence="1" id="KW-0028">Amino-acid biosynthesis</keyword>
<protein>
    <submittedName>
        <fullName evidence="4">2,3-diketo-5-methylthiopentyl-1-phosphate enolase-phosphatase</fullName>
        <ecNumber evidence="4">3.1.3.77</ecNumber>
    </submittedName>
</protein>
<evidence type="ECO:0000256" key="1">
    <source>
        <dbReference type="ARBA" id="ARBA00022605"/>
    </source>
</evidence>
<dbReference type="InterPro" id="IPR036412">
    <property type="entry name" value="HAD-like_sf"/>
</dbReference>
<evidence type="ECO:0000313" key="4">
    <source>
        <dbReference type="EMBL" id="CUS40525.1"/>
    </source>
</evidence>
<keyword evidence="2 4" id="KW-0378">Hydrolase</keyword>
<accession>A0A160T8U4</accession>
<dbReference type="InterPro" id="IPR023214">
    <property type="entry name" value="HAD_sf"/>
</dbReference>
<dbReference type="NCBIfam" id="TIGR01691">
    <property type="entry name" value="enolase-ppase"/>
    <property type="match status" value="1"/>
</dbReference>
<dbReference type="InterPro" id="IPR023943">
    <property type="entry name" value="Enolase-ppase_E1"/>
</dbReference>